<evidence type="ECO:0000313" key="2">
    <source>
        <dbReference type="EMBL" id="RSH87619.1"/>
    </source>
</evidence>
<evidence type="ECO:0008006" key="4">
    <source>
        <dbReference type="Google" id="ProtNLM"/>
    </source>
</evidence>
<sequence>MLSTVLLGAAAVMAGVANAQVTATGTMGVTNPTAASLGTAVNMSSYARLLSLNAIDDFCVFAPPETGSTIGDTEAIQVAWCVQPRNDARVIPDGTLSAVHFVRTPLYWQVQGFGDFTRMNIAEGDEGGELDPHGATGDGNPVGGNVTCNATGSDVSYEEWMNYMSYQQFCLRICIAENSTYSAAIECQHTLDEMGCAWVMPGDYTNGTFTDCEADSAYPPGVYPLANGTTSTFAQRYTGSYTNSGTLAYWTIGYTSTPQTAASTPASSSCTTYSTVSNGIPTAALTSGAYFTYTPGMTFTDLPTTTESASTVIESALTDSAGATTGTAQVTVAATDAAAVSASSSTAASAGHAVFAPSTGLVAGAFSVLAALAGVGAVML</sequence>
<dbReference type="OrthoDB" id="2564904at2759"/>
<comment type="caution">
    <text evidence="2">The sequence shown here is derived from an EMBL/GenBank/DDBJ whole genome shotgun (WGS) entry which is preliminary data.</text>
</comment>
<dbReference type="STRING" id="105984.A0A427Y914"/>
<keyword evidence="1" id="KW-0732">Signal</keyword>
<accession>A0A427Y914</accession>
<protein>
    <recommendedName>
        <fullName evidence="4">Immunoreactive mannoprotein MP88</fullName>
    </recommendedName>
</protein>
<name>A0A427Y914_9TREE</name>
<dbReference type="AlphaFoldDB" id="A0A427Y914"/>
<dbReference type="EMBL" id="RSCE01000001">
    <property type="protein sequence ID" value="RSH87619.1"/>
    <property type="molecule type" value="Genomic_DNA"/>
</dbReference>
<keyword evidence="3" id="KW-1185">Reference proteome</keyword>
<evidence type="ECO:0000256" key="1">
    <source>
        <dbReference type="SAM" id="SignalP"/>
    </source>
</evidence>
<evidence type="ECO:0000313" key="3">
    <source>
        <dbReference type="Proteomes" id="UP000279236"/>
    </source>
</evidence>
<feature type="chain" id="PRO_5019181222" description="Immunoreactive mannoprotein MP88" evidence="1">
    <location>
        <begin position="20"/>
        <end position="380"/>
    </location>
</feature>
<feature type="signal peptide" evidence="1">
    <location>
        <begin position="1"/>
        <end position="19"/>
    </location>
</feature>
<reference evidence="2 3" key="1">
    <citation type="submission" date="2018-11" db="EMBL/GenBank/DDBJ databases">
        <title>Genome sequence of Apiotrichum porosum DSM 27194.</title>
        <authorList>
            <person name="Aliyu H."/>
            <person name="Gorte O."/>
            <person name="Ochsenreither K."/>
        </authorList>
    </citation>
    <scope>NUCLEOTIDE SEQUENCE [LARGE SCALE GENOMIC DNA]</scope>
    <source>
        <strain evidence="2 3">DSM 27194</strain>
    </source>
</reference>
<gene>
    <name evidence="2" type="ORF">EHS24_000131</name>
</gene>
<dbReference type="Proteomes" id="UP000279236">
    <property type="component" value="Unassembled WGS sequence"/>
</dbReference>
<dbReference type="RefSeq" id="XP_028479827.1">
    <property type="nucleotide sequence ID" value="XM_028615970.1"/>
</dbReference>
<dbReference type="GeneID" id="39584674"/>
<organism evidence="2 3">
    <name type="scientific">Apiotrichum porosum</name>
    <dbReference type="NCBI Taxonomy" id="105984"/>
    <lineage>
        <taxon>Eukaryota</taxon>
        <taxon>Fungi</taxon>
        <taxon>Dikarya</taxon>
        <taxon>Basidiomycota</taxon>
        <taxon>Agaricomycotina</taxon>
        <taxon>Tremellomycetes</taxon>
        <taxon>Trichosporonales</taxon>
        <taxon>Trichosporonaceae</taxon>
        <taxon>Apiotrichum</taxon>
    </lineage>
</organism>
<proteinExistence type="predicted"/>